<dbReference type="AlphaFoldDB" id="A0A1D2NGR1"/>
<feature type="compositionally biased region" description="Low complexity" evidence="1">
    <location>
        <begin position="62"/>
        <end position="80"/>
    </location>
</feature>
<dbReference type="SUPFAM" id="SSF52833">
    <property type="entry name" value="Thioredoxin-like"/>
    <property type="match status" value="1"/>
</dbReference>
<sequence>MMSVPSVPTGINGDQVLADFQACTGIDDIAVALLHLQESEWDLLKAVNRVIPDNSQAFPQERSSSSSGFRFSRAPSGSFPMDQDSEADLHRMEEDDFVVAPSEINNGENHAPVVAPVAFSSVRSMPESRSRRNDMNHVGTSSVSASDSKIKSERVKSNSSRKDQGFPPRVTLSSDFLEASAGTSTETNSESTSTTPNREIRFVVNYNGQNLVMPLAQCETIDTLKTLVHAQFDIPPCQQIISGWPSGEPSSNSTRFGSLNLPDEVNLQLTTASSNLAGLNILRTEEDEDRYQLHVRDEMNRESYTISFEGAKTVRGVKEDFSSICEIPVRLQTWTGWPTVASDSMALSMCGLDKPIHNLSLRKQASAQSSSSDVTRKVHDGHAHHHHGVEATDGSESSDVEDLTESYPIEEEFFVPERNASLVRHLISDNVIDEVVGTIQFSENFASRYGACHPMFYHGTLEDAVKEACQRPAKQRKLLAMYLHHDGSVMSNVFCQQVLCNESVVSYMTNNFVVWGWDVTNESNRQLLITSVNRNFGTPGVSTIRSLDRDKYPVIIVVSRVRSATEICNVLSGSNFATVDELMGTLMQSVEVFQSQQRADIREEEERDARERVKREQDEAYQASLFADRAKDEAKRMIEQQKKMDEQAKKEAEEKDQREREEVARGLPEEPGNDCTESVCVLKCRLPGGKIVSRRFLHSSVIKVLFDFLFSQGFSKDKYKFLTTYPKRDLTTLADTTMMKEVFSTQDTLIVEER</sequence>
<evidence type="ECO:0000313" key="4">
    <source>
        <dbReference type="Proteomes" id="UP000094527"/>
    </source>
</evidence>
<dbReference type="PROSITE" id="PS50033">
    <property type="entry name" value="UBX"/>
    <property type="match status" value="1"/>
</dbReference>
<evidence type="ECO:0000259" key="2">
    <source>
        <dbReference type="PROSITE" id="PS50033"/>
    </source>
</evidence>
<dbReference type="SMART" id="SM00594">
    <property type="entry name" value="UAS"/>
    <property type="match status" value="1"/>
</dbReference>
<feature type="region of interest" description="Disordered" evidence="1">
    <location>
        <begin position="124"/>
        <end position="196"/>
    </location>
</feature>
<dbReference type="InterPro" id="IPR036249">
    <property type="entry name" value="Thioredoxin-like_sf"/>
</dbReference>
<feature type="compositionally biased region" description="Low complexity" evidence="1">
    <location>
        <begin position="183"/>
        <end position="195"/>
    </location>
</feature>
<feature type="region of interest" description="Disordered" evidence="1">
    <location>
        <begin position="56"/>
        <end position="84"/>
    </location>
</feature>
<dbReference type="GO" id="GO:0005634">
    <property type="term" value="C:nucleus"/>
    <property type="evidence" value="ECO:0007669"/>
    <property type="project" value="TreeGrafter"/>
</dbReference>
<dbReference type="OMA" id="KEACHRP"/>
<dbReference type="OrthoDB" id="1920064at2759"/>
<reference evidence="3 4" key="1">
    <citation type="journal article" date="2016" name="Genome Biol. Evol.">
        <title>Gene Family Evolution Reflects Adaptation to Soil Environmental Stressors in the Genome of the Collembolan Orchesella cincta.</title>
        <authorList>
            <person name="Faddeeva-Vakhrusheva A."/>
            <person name="Derks M.F."/>
            <person name="Anvar S.Y."/>
            <person name="Agamennone V."/>
            <person name="Suring W."/>
            <person name="Smit S."/>
            <person name="van Straalen N.M."/>
            <person name="Roelofs D."/>
        </authorList>
    </citation>
    <scope>NUCLEOTIDE SEQUENCE [LARGE SCALE GENOMIC DNA]</scope>
    <source>
        <tissue evidence="3">Mixed pool</tissue>
    </source>
</reference>
<name>A0A1D2NGR1_ORCCI</name>
<dbReference type="EMBL" id="LJIJ01000043">
    <property type="protein sequence ID" value="ODN04450.1"/>
    <property type="molecule type" value="Genomic_DNA"/>
</dbReference>
<dbReference type="InterPro" id="IPR029071">
    <property type="entry name" value="Ubiquitin-like_domsf"/>
</dbReference>
<evidence type="ECO:0000256" key="1">
    <source>
        <dbReference type="SAM" id="MobiDB-lite"/>
    </source>
</evidence>
<dbReference type="Gene3D" id="3.40.30.10">
    <property type="entry name" value="Glutaredoxin"/>
    <property type="match status" value="1"/>
</dbReference>
<dbReference type="GO" id="GO:0043130">
    <property type="term" value="F:ubiquitin binding"/>
    <property type="evidence" value="ECO:0007669"/>
    <property type="project" value="TreeGrafter"/>
</dbReference>
<feature type="compositionally biased region" description="Polar residues" evidence="1">
    <location>
        <begin position="362"/>
        <end position="373"/>
    </location>
</feature>
<dbReference type="InterPro" id="IPR049483">
    <property type="entry name" value="FAF1_2-like_UAS"/>
</dbReference>
<dbReference type="Gene3D" id="1.10.8.10">
    <property type="entry name" value="DNA helicase RuvA subunit, C-terminal domain"/>
    <property type="match status" value="1"/>
</dbReference>
<dbReference type="InterPro" id="IPR050730">
    <property type="entry name" value="UBX_domain-protein"/>
</dbReference>
<protein>
    <submittedName>
        <fullName evidence="3">FAS-associated factor 1</fullName>
    </submittedName>
</protein>
<dbReference type="SMART" id="SM00166">
    <property type="entry name" value="UBX"/>
    <property type="match status" value="1"/>
</dbReference>
<dbReference type="PANTHER" id="PTHR23322:SF96">
    <property type="entry name" value="FAS-ASSOCIATED FACTOR 1"/>
    <property type="match status" value="1"/>
</dbReference>
<feature type="compositionally biased region" description="Basic and acidic residues" evidence="1">
    <location>
        <begin position="126"/>
        <end position="135"/>
    </location>
</feature>
<dbReference type="Pfam" id="PF21021">
    <property type="entry name" value="FAF1"/>
    <property type="match status" value="1"/>
</dbReference>
<dbReference type="Pfam" id="PF00789">
    <property type="entry name" value="UBX"/>
    <property type="match status" value="1"/>
</dbReference>
<feature type="domain" description="UBX" evidence="2">
    <location>
        <begin position="675"/>
        <end position="735"/>
    </location>
</feature>
<dbReference type="GO" id="GO:0005783">
    <property type="term" value="C:endoplasmic reticulum"/>
    <property type="evidence" value="ECO:0007669"/>
    <property type="project" value="TreeGrafter"/>
</dbReference>
<dbReference type="GO" id="GO:0036503">
    <property type="term" value="P:ERAD pathway"/>
    <property type="evidence" value="ECO:0007669"/>
    <property type="project" value="TreeGrafter"/>
</dbReference>
<dbReference type="InterPro" id="IPR001012">
    <property type="entry name" value="UBX_dom"/>
</dbReference>
<dbReference type="PANTHER" id="PTHR23322">
    <property type="entry name" value="FAS-ASSOCIATED PROTEIN"/>
    <property type="match status" value="1"/>
</dbReference>
<dbReference type="Proteomes" id="UP000094527">
    <property type="component" value="Unassembled WGS sequence"/>
</dbReference>
<dbReference type="Gene3D" id="3.10.20.90">
    <property type="entry name" value="Phosphatidylinositol 3-kinase Catalytic Subunit, Chain A, domain 1"/>
    <property type="match status" value="3"/>
</dbReference>
<feature type="compositionally biased region" description="Basic and acidic residues" evidence="1">
    <location>
        <begin position="638"/>
        <end position="668"/>
    </location>
</feature>
<dbReference type="InterPro" id="IPR006577">
    <property type="entry name" value="UAS"/>
</dbReference>
<dbReference type="Pfam" id="PF14555">
    <property type="entry name" value="UBA_4"/>
    <property type="match status" value="1"/>
</dbReference>
<evidence type="ECO:0000313" key="3">
    <source>
        <dbReference type="EMBL" id="ODN04450.1"/>
    </source>
</evidence>
<organism evidence="3 4">
    <name type="scientific">Orchesella cincta</name>
    <name type="common">Springtail</name>
    <name type="synonym">Podura cincta</name>
    <dbReference type="NCBI Taxonomy" id="48709"/>
    <lineage>
        <taxon>Eukaryota</taxon>
        <taxon>Metazoa</taxon>
        <taxon>Ecdysozoa</taxon>
        <taxon>Arthropoda</taxon>
        <taxon>Hexapoda</taxon>
        <taxon>Collembola</taxon>
        <taxon>Entomobryomorpha</taxon>
        <taxon>Entomobryoidea</taxon>
        <taxon>Orchesellidae</taxon>
        <taxon>Orchesellinae</taxon>
        <taxon>Orchesella</taxon>
    </lineage>
</organism>
<gene>
    <name evidence="3" type="ORF">Ocin01_02258</name>
</gene>
<comment type="caution">
    <text evidence="3">The sequence shown here is derived from an EMBL/GenBank/DDBJ whole genome shotgun (WGS) entry which is preliminary data.</text>
</comment>
<feature type="region of interest" description="Disordered" evidence="1">
    <location>
        <begin position="362"/>
        <end position="402"/>
    </location>
</feature>
<dbReference type="SUPFAM" id="SSF54236">
    <property type="entry name" value="Ubiquitin-like"/>
    <property type="match status" value="3"/>
</dbReference>
<dbReference type="STRING" id="48709.A0A1D2NGR1"/>
<accession>A0A1D2NGR1</accession>
<proteinExistence type="predicted"/>
<feature type="region of interest" description="Disordered" evidence="1">
    <location>
        <begin position="638"/>
        <end position="674"/>
    </location>
</feature>
<keyword evidence="4" id="KW-1185">Reference proteome</keyword>
<feature type="compositionally biased region" description="Basic and acidic residues" evidence="1">
    <location>
        <begin position="148"/>
        <end position="164"/>
    </location>
</feature>